<dbReference type="STRING" id="84698.SAMN04488528_1002120"/>
<dbReference type="EMBL" id="FOKI01000002">
    <property type="protein sequence ID" value="SFA76550.1"/>
    <property type="molecule type" value="Genomic_DNA"/>
</dbReference>
<evidence type="ECO:0000313" key="2">
    <source>
        <dbReference type="EMBL" id="SFA76550.1"/>
    </source>
</evidence>
<reference evidence="2 3" key="1">
    <citation type="submission" date="2016-10" db="EMBL/GenBank/DDBJ databases">
        <authorList>
            <person name="de Groot N.N."/>
        </authorList>
    </citation>
    <scope>NUCLEOTIDE SEQUENCE [LARGE SCALE GENOMIC DNA]</scope>
    <source>
        <strain evidence="2 3">DSM 12271</strain>
    </source>
</reference>
<dbReference type="Pfam" id="PF18765">
    <property type="entry name" value="Polbeta"/>
    <property type="match status" value="1"/>
</dbReference>
<name>A0A1I0VKY6_9CLOT</name>
<dbReference type="InterPro" id="IPR041633">
    <property type="entry name" value="Polbeta"/>
</dbReference>
<dbReference type="SUPFAM" id="SSF81301">
    <property type="entry name" value="Nucleotidyltransferase"/>
    <property type="match status" value="1"/>
</dbReference>
<accession>A0A1I0VKY6</accession>
<dbReference type="Gene3D" id="3.30.460.10">
    <property type="entry name" value="Beta Polymerase, domain 2"/>
    <property type="match status" value="1"/>
</dbReference>
<gene>
    <name evidence="2" type="ORF">SAMN04488528_1002120</name>
</gene>
<proteinExistence type="predicted"/>
<evidence type="ECO:0000259" key="1">
    <source>
        <dbReference type="Pfam" id="PF18765"/>
    </source>
</evidence>
<evidence type="ECO:0000313" key="3">
    <source>
        <dbReference type="Proteomes" id="UP000198619"/>
    </source>
</evidence>
<dbReference type="AlphaFoldDB" id="A0A1I0VKY6"/>
<dbReference type="CDD" id="cd05403">
    <property type="entry name" value="NT_KNTase_like"/>
    <property type="match status" value="1"/>
</dbReference>
<feature type="domain" description="Polymerase beta nucleotidyltransferase" evidence="1">
    <location>
        <begin position="15"/>
        <end position="107"/>
    </location>
</feature>
<dbReference type="Gene3D" id="1.20.120.330">
    <property type="entry name" value="Nucleotidyltransferases domain 2"/>
    <property type="match status" value="1"/>
</dbReference>
<dbReference type="RefSeq" id="WP_177199282.1">
    <property type="nucleotide sequence ID" value="NZ_FOKI01000002.1"/>
</dbReference>
<sequence>MKAISIYQDVFNELVYNLKNNEEILALLVFGSLVTGDLWEGSDIDLMVVCKDNPVHVKNIYLEDEEIPVHIKLINKENFMCLGENNKSENALYKFFSASKLVFWKDDDIRDKYNQGRYFKDVDKDRLSMVYLGRLLKDFKVLKKYLYHGGNYTAFSCAVRCMEEFARLYVNSMGYITTKDALAMASELNNEFKISLEKLFFYSDNVKEKFENTASFLEFQIDNMFKNSTSFLIDFIKNESRHLSAEEIKEFKVFKGFNIEMEMLLNELWKRNIIKRELRDYTSEDGKVLFKENVYYVN</sequence>
<protein>
    <recommendedName>
        <fullName evidence="1">Polymerase beta nucleotidyltransferase domain-containing protein</fullName>
    </recommendedName>
</protein>
<keyword evidence="3" id="KW-1185">Reference proteome</keyword>
<organism evidence="2 3">
    <name type="scientific">Clostridium frigidicarnis</name>
    <dbReference type="NCBI Taxonomy" id="84698"/>
    <lineage>
        <taxon>Bacteria</taxon>
        <taxon>Bacillati</taxon>
        <taxon>Bacillota</taxon>
        <taxon>Clostridia</taxon>
        <taxon>Eubacteriales</taxon>
        <taxon>Clostridiaceae</taxon>
        <taxon>Clostridium</taxon>
    </lineage>
</organism>
<dbReference type="Proteomes" id="UP000198619">
    <property type="component" value="Unassembled WGS sequence"/>
</dbReference>
<dbReference type="InterPro" id="IPR043519">
    <property type="entry name" value="NT_sf"/>
</dbReference>